<dbReference type="AlphaFoldDB" id="A0A2W4U4X0"/>
<dbReference type="Proteomes" id="UP000249354">
    <property type="component" value="Unassembled WGS sequence"/>
</dbReference>
<evidence type="ECO:0000313" key="3">
    <source>
        <dbReference type="Proteomes" id="UP000249354"/>
    </source>
</evidence>
<reference evidence="2 3" key="2">
    <citation type="submission" date="2018-06" db="EMBL/GenBank/DDBJ databases">
        <title>Metagenomic assembly of (sub)arctic Cyanobacteria and their associated microbiome from non-axenic cultures.</title>
        <authorList>
            <person name="Baurain D."/>
        </authorList>
    </citation>
    <scope>NUCLEOTIDE SEQUENCE [LARGE SCALE GENOMIC DNA]</scope>
    <source>
        <strain evidence="2">ULC129bin1</strain>
    </source>
</reference>
<name>A0A2W4U4X0_9CYAN</name>
<proteinExistence type="predicted"/>
<reference evidence="3" key="1">
    <citation type="submission" date="2018-04" db="EMBL/GenBank/DDBJ databases">
        <authorList>
            <person name="Cornet L."/>
        </authorList>
    </citation>
    <scope>NUCLEOTIDE SEQUENCE [LARGE SCALE GENOMIC DNA]</scope>
</reference>
<organism evidence="2 3">
    <name type="scientific">Leptolyngbya foveolarum</name>
    <dbReference type="NCBI Taxonomy" id="47253"/>
    <lineage>
        <taxon>Bacteria</taxon>
        <taxon>Bacillati</taxon>
        <taxon>Cyanobacteriota</taxon>
        <taxon>Cyanophyceae</taxon>
        <taxon>Leptolyngbyales</taxon>
        <taxon>Leptolyngbyaceae</taxon>
        <taxon>Leptolyngbya group</taxon>
        <taxon>Leptolyngbya</taxon>
    </lineage>
</organism>
<evidence type="ECO:0000256" key="1">
    <source>
        <dbReference type="SAM" id="MobiDB-lite"/>
    </source>
</evidence>
<feature type="region of interest" description="Disordered" evidence="1">
    <location>
        <begin position="75"/>
        <end position="96"/>
    </location>
</feature>
<protein>
    <submittedName>
        <fullName evidence="2">Uncharacterized protein</fullName>
    </submittedName>
</protein>
<comment type="caution">
    <text evidence="2">The sequence shown here is derived from an EMBL/GenBank/DDBJ whole genome shotgun (WGS) entry which is preliminary data.</text>
</comment>
<evidence type="ECO:0000313" key="2">
    <source>
        <dbReference type="EMBL" id="PZO15184.1"/>
    </source>
</evidence>
<dbReference type="EMBL" id="QBMC01000096">
    <property type="protein sequence ID" value="PZO15184.1"/>
    <property type="molecule type" value="Genomic_DNA"/>
</dbReference>
<sequence length="135" mass="14790">MNTDTLLELFQKGYRVTLGAASSAVEAVQDPQRTADEFSAIGTDWARLAEKLEVRGALTEKEARDFVEGVSSQLPEPLRNMSSSLHSPVVQSEPRTVTTVATPVVDTELKAEVESLTTELIAMRAEIESLKQQKD</sequence>
<accession>A0A2W4U4X0</accession>
<feature type="compositionally biased region" description="Polar residues" evidence="1">
    <location>
        <begin position="75"/>
        <end position="95"/>
    </location>
</feature>
<gene>
    <name evidence="2" type="ORF">DCF25_13915</name>
</gene>